<dbReference type="GO" id="GO:0006820">
    <property type="term" value="P:monoatomic anion transport"/>
    <property type="evidence" value="ECO:0007669"/>
    <property type="project" value="TreeGrafter"/>
</dbReference>
<keyword evidence="8" id="KW-1185">Reference proteome</keyword>
<keyword evidence="4 5" id="KW-0472">Membrane</keyword>
<dbReference type="SUPFAM" id="SSF103473">
    <property type="entry name" value="MFS general substrate transporter"/>
    <property type="match status" value="2"/>
</dbReference>
<evidence type="ECO:0000313" key="8">
    <source>
        <dbReference type="Proteomes" id="UP000324832"/>
    </source>
</evidence>
<accession>A0A5E4Q3M2</accession>
<feature type="transmembrane region" description="Helical" evidence="5">
    <location>
        <begin position="589"/>
        <end position="608"/>
    </location>
</feature>
<reference evidence="7 8" key="1">
    <citation type="submission" date="2017-07" db="EMBL/GenBank/DDBJ databases">
        <authorList>
            <person name="Talla V."/>
            <person name="Backstrom N."/>
        </authorList>
    </citation>
    <scope>NUCLEOTIDE SEQUENCE [LARGE SCALE GENOMIC DNA]</scope>
</reference>
<feature type="transmembrane region" description="Helical" evidence="5">
    <location>
        <begin position="188"/>
        <end position="207"/>
    </location>
</feature>
<feature type="transmembrane region" description="Helical" evidence="5">
    <location>
        <begin position="556"/>
        <end position="577"/>
    </location>
</feature>
<feature type="transmembrane region" description="Helical" evidence="5">
    <location>
        <begin position="296"/>
        <end position="320"/>
    </location>
</feature>
<protein>
    <recommendedName>
        <fullName evidence="9">Major facilitator superfamily (MFS) profile domain-containing protein</fullName>
    </recommendedName>
</protein>
<organism evidence="7 8">
    <name type="scientific">Leptidea sinapis</name>
    <dbReference type="NCBI Taxonomy" id="189913"/>
    <lineage>
        <taxon>Eukaryota</taxon>
        <taxon>Metazoa</taxon>
        <taxon>Ecdysozoa</taxon>
        <taxon>Arthropoda</taxon>
        <taxon>Hexapoda</taxon>
        <taxon>Insecta</taxon>
        <taxon>Pterygota</taxon>
        <taxon>Neoptera</taxon>
        <taxon>Endopterygota</taxon>
        <taxon>Lepidoptera</taxon>
        <taxon>Glossata</taxon>
        <taxon>Ditrysia</taxon>
        <taxon>Papilionoidea</taxon>
        <taxon>Pieridae</taxon>
        <taxon>Dismorphiinae</taxon>
        <taxon>Leptidea</taxon>
    </lineage>
</organism>
<keyword evidence="2 5" id="KW-0812">Transmembrane</keyword>
<keyword evidence="6" id="KW-0732">Signal</keyword>
<evidence type="ECO:0000256" key="4">
    <source>
        <dbReference type="ARBA" id="ARBA00023136"/>
    </source>
</evidence>
<feature type="transmembrane region" description="Helical" evidence="5">
    <location>
        <begin position="158"/>
        <end position="176"/>
    </location>
</feature>
<evidence type="ECO:0008006" key="9">
    <source>
        <dbReference type="Google" id="ProtNLM"/>
    </source>
</evidence>
<gene>
    <name evidence="7" type="ORF">LSINAPIS_LOCUS4631</name>
</gene>
<feature type="chain" id="PRO_5022690742" description="Major facilitator superfamily (MFS) profile domain-containing protein" evidence="6">
    <location>
        <begin position="18"/>
        <end position="666"/>
    </location>
</feature>
<dbReference type="AlphaFoldDB" id="A0A5E4Q3M2"/>
<feature type="transmembrane region" description="Helical" evidence="5">
    <location>
        <begin position="465"/>
        <end position="482"/>
    </location>
</feature>
<sequence>MIFTACWVIYMLRVNMSLNLIAMVPEQSKTNTARLSQCSENKPVRSTNYENENITADVGVVLTRVKDERFNWSADQQANILGAYFWCYPITSLIGGMAAERWGPRYVVLISSLASGVLTALSPVAARMGNVALVIGFIYPALHVLVARWAPPAEKGKFISAMMGGTLGTVATWSLTGPLMEKYGWASAFYLPAALTFVWCALWWYLVADKPNEHPRISDSEKKYINDALGDKVQDSKGLPPFKKICTSLPFLAMVVLHYGNLWGLYFIMTVGPKFVSSVLGFELKAAGDLAPNYAGTLYGIANFVGSTAGFVTPLITAYFTRNGDDFDHWRPVFYVGASVYIVSAIFFILFGSGKTQSWNYAVKPVEENRGNDLKDMSNAPKNGKARETKETPISVSAVQYYSKWSVGFLVGGTIQVLWATLWLVVVNDSPDKHSFVSKYELDYLNDTIGSVTTIHASALTALPFLLRLIFGTLIIQTYHWYKNTSRPKMLQDLWKYVVVVSHVVPGLLISMVWVIPVNPGPTMLTIAVILTAAAMDITLDLCYELSPTYVNSMNTLIKIIGNLPGIVIPLCVGEVTNKLQKSLRIWKYVWAFHGTILLLSGIIFLMWGDITIQEWNNIRHRPNRLRKATVRPSVMSNITEIDEDESSNRVSFTPKKSKLVMISTR</sequence>
<evidence type="ECO:0000256" key="2">
    <source>
        <dbReference type="ARBA" id="ARBA00022692"/>
    </source>
</evidence>
<dbReference type="PANTHER" id="PTHR11662:SF336">
    <property type="entry name" value="LP19554P"/>
    <property type="match status" value="1"/>
</dbReference>
<dbReference type="Proteomes" id="UP000324832">
    <property type="component" value="Unassembled WGS sequence"/>
</dbReference>
<dbReference type="Pfam" id="PF07690">
    <property type="entry name" value="MFS_1"/>
    <property type="match status" value="1"/>
</dbReference>
<evidence type="ECO:0000256" key="5">
    <source>
        <dbReference type="SAM" id="Phobius"/>
    </source>
</evidence>
<evidence type="ECO:0000256" key="1">
    <source>
        <dbReference type="ARBA" id="ARBA00004141"/>
    </source>
</evidence>
<dbReference type="InterPro" id="IPR050382">
    <property type="entry name" value="MFS_Na/Anion_cotransporter"/>
</dbReference>
<dbReference type="InterPro" id="IPR036259">
    <property type="entry name" value="MFS_trans_sf"/>
</dbReference>
<comment type="subcellular location">
    <subcellularLocation>
        <location evidence="1">Membrane</location>
        <topology evidence="1">Multi-pass membrane protein</topology>
    </subcellularLocation>
</comment>
<dbReference type="PANTHER" id="PTHR11662">
    <property type="entry name" value="SOLUTE CARRIER FAMILY 17"/>
    <property type="match status" value="1"/>
</dbReference>
<evidence type="ECO:0000256" key="6">
    <source>
        <dbReference type="SAM" id="SignalP"/>
    </source>
</evidence>
<feature type="transmembrane region" description="Helical" evidence="5">
    <location>
        <begin position="494"/>
        <end position="517"/>
    </location>
</feature>
<proteinExistence type="predicted"/>
<dbReference type="EMBL" id="FZQP02001226">
    <property type="protein sequence ID" value="VVC92114.1"/>
    <property type="molecule type" value="Genomic_DNA"/>
</dbReference>
<feature type="transmembrane region" description="Helical" evidence="5">
    <location>
        <begin position="80"/>
        <end position="99"/>
    </location>
</feature>
<feature type="transmembrane region" description="Helical" evidence="5">
    <location>
        <begin position="131"/>
        <end position="151"/>
    </location>
</feature>
<name>A0A5E4Q3M2_9NEOP</name>
<feature type="signal peptide" evidence="6">
    <location>
        <begin position="1"/>
        <end position="17"/>
    </location>
</feature>
<keyword evidence="3 5" id="KW-1133">Transmembrane helix</keyword>
<evidence type="ECO:0000313" key="7">
    <source>
        <dbReference type="EMBL" id="VVC92114.1"/>
    </source>
</evidence>
<feature type="transmembrane region" description="Helical" evidence="5">
    <location>
        <begin position="407"/>
        <end position="426"/>
    </location>
</feature>
<evidence type="ECO:0000256" key="3">
    <source>
        <dbReference type="ARBA" id="ARBA00022989"/>
    </source>
</evidence>
<dbReference type="GO" id="GO:0016020">
    <property type="term" value="C:membrane"/>
    <property type="evidence" value="ECO:0007669"/>
    <property type="project" value="UniProtKB-SubCell"/>
</dbReference>
<feature type="transmembrane region" description="Helical" evidence="5">
    <location>
        <begin position="332"/>
        <end position="351"/>
    </location>
</feature>
<dbReference type="Gene3D" id="1.20.1250.20">
    <property type="entry name" value="MFS general substrate transporter like domains"/>
    <property type="match status" value="2"/>
</dbReference>
<dbReference type="InterPro" id="IPR011701">
    <property type="entry name" value="MFS"/>
</dbReference>
<dbReference type="GO" id="GO:0022857">
    <property type="term" value="F:transmembrane transporter activity"/>
    <property type="evidence" value="ECO:0007669"/>
    <property type="project" value="InterPro"/>
</dbReference>